<feature type="compositionally biased region" description="Basic and acidic residues" evidence="12">
    <location>
        <begin position="535"/>
        <end position="545"/>
    </location>
</feature>
<dbReference type="AlphaFoldDB" id="A0A4D9DCR4"/>
<evidence type="ECO:0000256" key="3">
    <source>
        <dbReference type="ARBA" id="ARBA00007317"/>
    </source>
</evidence>
<proteinExistence type="inferred from homology"/>
<dbReference type="Gene3D" id="2.40.50.100">
    <property type="match status" value="1"/>
</dbReference>
<dbReference type="Pfam" id="PF00198">
    <property type="entry name" value="2-oxoacid_dh"/>
    <property type="match status" value="1"/>
</dbReference>
<evidence type="ECO:0000256" key="8">
    <source>
        <dbReference type="ARBA" id="ARBA00023315"/>
    </source>
</evidence>
<evidence type="ECO:0000256" key="2">
    <source>
        <dbReference type="ARBA" id="ARBA00004305"/>
    </source>
</evidence>
<keyword evidence="4" id="KW-0808">Transferase</keyword>
<dbReference type="Pfam" id="PF00364">
    <property type="entry name" value="Biotin_lipoyl"/>
    <property type="match status" value="1"/>
</dbReference>
<dbReference type="InterPro" id="IPR003016">
    <property type="entry name" value="2-oxoA_DH_lipoyl-BS"/>
</dbReference>
<comment type="similarity">
    <text evidence="3">Belongs to the 2-oxoacid dehydrogenase family.</text>
</comment>
<sequence length="1179" mass="126972">MPPWVVENYDQAFAQAPAEPSWTSEAKQGLNKPGWTKYLPEYSEARFGELSPPALHYTADDIYAVSAWIEQACPSSICRNADRSAADSVDTDKASEDKKMVALARAATMASYPNTAQNLQQFGRDHFSWYYVLARAATQNGSGQLLKINADLNAAQNNLLRNGGGTWSRDPLKGQMDTLNQPVFAGMRAATNVHMRDELNARSHAINDGMGTVAALNPIFGKDFRYRSYGVRHLHAQEAADPRRAQVAPDSSKGWKIPVMTSALDQEGGKELFSTSSARETAEARRADRFARREKKKSQAAAKKGLKKGLRKFKHVGKQPGRQWKHGNEKVLKKPGIPLLARAAAAALAAGAAFAATGSSGMATDYKNIDRTAQSARESSTLYGSWNSETGNTDKGVLTHVKQTPHLNIPEIWERLSKAKGERLAPVIPPGPIVHAPPARQPPKFRTVVPATYHGQSFHPSPRPMPLVVGEHAFLHPKMAAHFDHAPMDYEHALCGQGHCPGRRRILRGLEGEDIDATLVSETHRDGQLTAMHEPAGHEASKADIENGNPSNFEGDKGMLGNATKRSLRRMVPTCWLLARPWQPGHRAAWSWAVQDGEGLQLADRSRVAKADLLRQTFGRQHAECHVQRRRLSMSALQEPSYDEVSSGPPSSPAGASAGGGKLVPFLLADIGEGIAEVELMQWFVQEGENVKQFDRVCEVQSDKATVEISSRYDGVVRRVLHPVGSVVKVGSALIDIEVGGQENSSSTATLATATTMNNADVPSPAEAAEAALVSSPPSDGSEPLPVQAQTSHSSTADLKKGPETTYNSRDMTGEIVPTTPAVRRLAKEHGVDLSLVRPTGPEGRVLKGDVLEFIAAHHGHVGLPPSFFPASPFPPGVPASATGTRPVPGEAASPAASPPSPVPPHPLGTPSFLKPAVLPPFSAAVLTEPKRVPVRGIMRQMVKSMNASLKIPHFGYQDEVCMDKAAALRASLRPLAEAQGFKLTYLPIMLKAASLALLRYPLLNASLSADEREIIYHPDHHIGVAMATSKGLVVPVLRKVQERSLLEIAGELADFQRKAEGGDEGGGGFKEEDFQGATFSMSNIGSMGGTYMDAKIVPPQVAIGAIGRIQTLPRFGPARTGEGGQVSSEKGLVVLPTKVMAISWAGDHRVVDGATMAKFSNLWKSYLEEPATMVAETR</sequence>
<evidence type="ECO:0000256" key="4">
    <source>
        <dbReference type="ARBA" id="ARBA00022679"/>
    </source>
</evidence>
<reference evidence="15 16" key="1">
    <citation type="submission" date="2019-01" db="EMBL/GenBank/DDBJ databases">
        <title>Nuclear Genome Assembly of the Microalgal Biofuel strain Nannochloropsis salina CCMP1776.</title>
        <authorList>
            <person name="Hovde B."/>
        </authorList>
    </citation>
    <scope>NUCLEOTIDE SEQUENCE [LARGE SCALE GENOMIC DNA]</scope>
    <source>
        <strain evidence="15 16">CCMP1776</strain>
    </source>
</reference>
<feature type="region of interest" description="Disordered" evidence="12">
    <location>
        <begin position="766"/>
        <end position="816"/>
    </location>
</feature>
<evidence type="ECO:0000313" key="16">
    <source>
        <dbReference type="Proteomes" id="UP000355283"/>
    </source>
</evidence>
<dbReference type="GO" id="GO:0043754">
    <property type="term" value="F:dihydrolipoamide branched chain acyltransferase activity"/>
    <property type="evidence" value="ECO:0007669"/>
    <property type="project" value="UniProtKB-EC"/>
</dbReference>
<dbReference type="SUPFAM" id="SSF52777">
    <property type="entry name" value="CoA-dependent acyltransferases"/>
    <property type="match status" value="1"/>
</dbReference>
<feature type="region of interest" description="Disordered" evidence="12">
    <location>
        <begin position="879"/>
        <end position="909"/>
    </location>
</feature>
<feature type="compositionally biased region" description="Basic residues" evidence="12">
    <location>
        <begin position="292"/>
        <end position="317"/>
    </location>
</feature>
<feature type="region of interest" description="Disordered" evidence="12">
    <location>
        <begin position="269"/>
        <end position="330"/>
    </location>
</feature>
<dbReference type="Pfam" id="PF02817">
    <property type="entry name" value="E3_binding"/>
    <property type="match status" value="1"/>
</dbReference>
<dbReference type="SUPFAM" id="SSF47005">
    <property type="entry name" value="Peripheral subunit-binding domain of 2-oxo acid dehydrogenase complex"/>
    <property type="match status" value="1"/>
</dbReference>
<feature type="compositionally biased region" description="Polar residues" evidence="12">
    <location>
        <begin position="788"/>
        <end position="797"/>
    </location>
</feature>
<feature type="compositionally biased region" description="Low complexity" evidence="12">
    <location>
        <begin position="646"/>
        <end position="656"/>
    </location>
</feature>
<feature type="compositionally biased region" description="Low complexity" evidence="12">
    <location>
        <begin position="879"/>
        <end position="896"/>
    </location>
</feature>
<comment type="caution">
    <text evidence="15">The sequence shown here is derived from an EMBL/GenBank/DDBJ whole genome shotgun (WGS) entry which is preliminary data.</text>
</comment>
<dbReference type="EC" id="2.3.1.168" evidence="9"/>
<dbReference type="Gene3D" id="4.10.320.10">
    <property type="entry name" value="E3-binding domain"/>
    <property type="match status" value="1"/>
</dbReference>
<comment type="subcellular location">
    <subcellularLocation>
        <location evidence="2">Mitochondrion matrix</location>
    </subcellularLocation>
</comment>
<keyword evidence="16" id="KW-1185">Reference proteome</keyword>
<evidence type="ECO:0000259" key="14">
    <source>
        <dbReference type="PROSITE" id="PS51826"/>
    </source>
</evidence>
<dbReference type="PANTHER" id="PTHR43178">
    <property type="entry name" value="DIHYDROLIPOAMIDE ACETYLTRANSFERASE COMPONENT OF PYRUVATE DEHYDROGENASE COMPLEX"/>
    <property type="match status" value="1"/>
</dbReference>
<evidence type="ECO:0000256" key="6">
    <source>
        <dbReference type="ARBA" id="ARBA00022946"/>
    </source>
</evidence>
<dbReference type="Gene3D" id="3.30.559.10">
    <property type="entry name" value="Chloramphenicol acetyltransferase-like domain"/>
    <property type="match status" value="1"/>
</dbReference>
<dbReference type="GO" id="GO:0031405">
    <property type="term" value="F:lipoic acid binding"/>
    <property type="evidence" value="ECO:0007669"/>
    <property type="project" value="TreeGrafter"/>
</dbReference>
<dbReference type="FunFam" id="2.40.50.100:FF:000013">
    <property type="entry name" value="Dihydrolipoamide acetyltransferase component of pyruvate dehydrogenase complex"/>
    <property type="match status" value="1"/>
</dbReference>
<dbReference type="InterPro" id="IPR000089">
    <property type="entry name" value="Biotin_lipoyl"/>
</dbReference>
<evidence type="ECO:0000256" key="11">
    <source>
        <dbReference type="ARBA" id="ARBA00042008"/>
    </source>
</evidence>
<evidence type="ECO:0000256" key="1">
    <source>
        <dbReference type="ARBA" id="ARBA00001938"/>
    </source>
</evidence>
<feature type="compositionally biased region" description="Pro residues" evidence="12">
    <location>
        <begin position="897"/>
        <end position="908"/>
    </location>
</feature>
<dbReference type="GO" id="GO:0005759">
    <property type="term" value="C:mitochondrial matrix"/>
    <property type="evidence" value="ECO:0007669"/>
    <property type="project" value="UniProtKB-SubCell"/>
</dbReference>
<dbReference type="SUPFAM" id="SSF51230">
    <property type="entry name" value="Single hybrid motif"/>
    <property type="match status" value="1"/>
</dbReference>
<keyword evidence="8" id="KW-0012">Acyltransferase</keyword>
<keyword evidence="7" id="KW-0496">Mitochondrion</keyword>
<gene>
    <name evidence="15" type="ORF">NSK_002537</name>
</gene>
<dbReference type="PROSITE" id="PS00189">
    <property type="entry name" value="LIPOYL"/>
    <property type="match status" value="1"/>
</dbReference>
<name>A0A4D9DCR4_9STRA</name>
<dbReference type="GO" id="GO:0016407">
    <property type="term" value="F:acetyltransferase activity"/>
    <property type="evidence" value="ECO:0007669"/>
    <property type="project" value="TreeGrafter"/>
</dbReference>
<keyword evidence="5" id="KW-0450">Lipoyl</keyword>
<evidence type="ECO:0000313" key="15">
    <source>
        <dbReference type="EMBL" id="TFJ86329.1"/>
    </source>
</evidence>
<dbReference type="InterPro" id="IPR011053">
    <property type="entry name" value="Single_hybrid_motif"/>
</dbReference>
<evidence type="ECO:0000256" key="5">
    <source>
        <dbReference type="ARBA" id="ARBA00022823"/>
    </source>
</evidence>
<keyword evidence="6" id="KW-0809">Transit peptide</keyword>
<dbReference type="PROSITE" id="PS51826">
    <property type="entry name" value="PSBD"/>
    <property type="match status" value="1"/>
</dbReference>
<dbReference type="InterPro" id="IPR001078">
    <property type="entry name" value="2-oxoacid_DH_actylTfrase"/>
</dbReference>
<dbReference type="PROSITE" id="PS50968">
    <property type="entry name" value="BIOTINYL_LIPOYL"/>
    <property type="match status" value="1"/>
</dbReference>
<feature type="compositionally biased region" description="Basic and acidic residues" evidence="12">
    <location>
        <begin position="280"/>
        <end position="291"/>
    </location>
</feature>
<feature type="region of interest" description="Disordered" evidence="12">
    <location>
        <begin position="535"/>
        <end position="560"/>
    </location>
</feature>
<comment type="cofactor">
    <cofactor evidence="1">
        <name>(R)-lipoate</name>
        <dbReference type="ChEBI" id="CHEBI:83088"/>
    </cofactor>
</comment>
<dbReference type="CDD" id="cd06849">
    <property type="entry name" value="lipoyl_domain"/>
    <property type="match status" value="1"/>
</dbReference>
<dbReference type="InterPro" id="IPR050743">
    <property type="entry name" value="2-oxoacid_DH_E2_comp"/>
</dbReference>
<evidence type="ECO:0000256" key="12">
    <source>
        <dbReference type="SAM" id="MobiDB-lite"/>
    </source>
</evidence>
<evidence type="ECO:0000256" key="10">
    <source>
        <dbReference type="ARBA" id="ARBA00039275"/>
    </source>
</evidence>
<feature type="domain" description="Lipoyl-binding" evidence="13">
    <location>
        <begin position="663"/>
        <end position="738"/>
    </location>
</feature>
<dbReference type="OrthoDB" id="202158at2759"/>
<dbReference type="InterPro" id="IPR036625">
    <property type="entry name" value="E3-bd_dom_sf"/>
</dbReference>
<feature type="region of interest" description="Disordered" evidence="12">
    <location>
        <begin position="638"/>
        <end position="657"/>
    </location>
</feature>
<evidence type="ECO:0000256" key="9">
    <source>
        <dbReference type="ARBA" id="ARBA00038880"/>
    </source>
</evidence>
<accession>A0A4D9DCR4</accession>
<dbReference type="FunFam" id="3.30.559.10:FF:000007">
    <property type="entry name" value="Dihydrolipoamide acetyltransferase component of pyruvate dehydrogenase complex"/>
    <property type="match status" value="1"/>
</dbReference>
<feature type="domain" description="Peripheral subunit-binding (PSBD)" evidence="14">
    <location>
        <begin position="818"/>
        <end position="855"/>
    </location>
</feature>
<dbReference type="InterPro" id="IPR023213">
    <property type="entry name" value="CAT-like_dom_sf"/>
</dbReference>
<dbReference type="InterPro" id="IPR004167">
    <property type="entry name" value="PSBD"/>
</dbReference>
<evidence type="ECO:0000256" key="7">
    <source>
        <dbReference type="ARBA" id="ARBA00023128"/>
    </source>
</evidence>
<protein>
    <recommendedName>
        <fullName evidence="10">Lipoamide acyltransferase component of branched-chain alpha-keto acid dehydrogenase complex, mitochondrial</fullName>
        <ecNumber evidence="9">2.3.1.168</ecNumber>
    </recommendedName>
    <alternativeName>
        <fullName evidence="11">Branched-chain alpha-keto acid dehydrogenase complex component E2</fullName>
    </alternativeName>
</protein>
<dbReference type="EMBL" id="SDOX01000009">
    <property type="protein sequence ID" value="TFJ86329.1"/>
    <property type="molecule type" value="Genomic_DNA"/>
</dbReference>
<dbReference type="Proteomes" id="UP000355283">
    <property type="component" value="Unassembled WGS sequence"/>
</dbReference>
<dbReference type="PANTHER" id="PTHR43178:SF5">
    <property type="entry name" value="LIPOAMIDE ACYLTRANSFERASE COMPONENT OF BRANCHED-CHAIN ALPHA-KETO ACID DEHYDROGENASE COMPLEX, MITOCHONDRIAL"/>
    <property type="match status" value="1"/>
</dbReference>
<evidence type="ECO:0000259" key="13">
    <source>
        <dbReference type="PROSITE" id="PS50968"/>
    </source>
</evidence>
<organism evidence="15 16">
    <name type="scientific">Nannochloropsis salina CCMP1776</name>
    <dbReference type="NCBI Taxonomy" id="1027361"/>
    <lineage>
        <taxon>Eukaryota</taxon>
        <taxon>Sar</taxon>
        <taxon>Stramenopiles</taxon>
        <taxon>Ochrophyta</taxon>
        <taxon>Eustigmatophyceae</taxon>
        <taxon>Eustigmatales</taxon>
        <taxon>Monodopsidaceae</taxon>
        <taxon>Microchloropsis</taxon>
        <taxon>Microchloropsis salina</taxon>
    </lineage>
</organism>